<evidence type="ECO:0000256" key="1">
    <source>
        <dbReference type="SAM" id="MobiDB-lite"/>
    </source>
</evidence>
<feature type="region of interest" description="Disordered" evidence="1">
    <location>
        <begin position="137"/>
        <end position="239"/>
    </location>
</feature>
<feature type="compositionally biased region" description="Polar residues" evidence="1">
    <location>
        <begin position="165"/>
        <end position="174"/>
    </location>
</feature>
<dbReference type="AlphaFoldDB" id="A0A7J0GJG4"/>
<accession>A0A7J0GJG4</accession>
<sequence>MYRDRIWPRYGGDLRSATAEEPTRVLRTGARCRCYHKPSLSELKAKLPRDVKGQKVSYTSKSLLTAPYPDEDVDQIMKGYRPGRRGIVGSAAYSLTQRAAGVSARRAVVCRVTRHEGAAELPASAITYDHLKASVDNNGFGSRETQGKPPHTRMTPRYRGAKQLADTQRTTKAASKQRPDRLPHKADGEGPSRVRSGVQRDPPHEPRKEKRCESNVDLESQGDSKFVASSKRRMSLRRA</sequence>
<evidence type="ECO:0000313" key="3">
    <source>
        <dbReference type="Proteomes" id="UP000585474"/>
    </source>
</evidence>
<feature type="compositionally biased region" description="Basic residues" evidence="1">
    <location>
        <begin position="150"/>
        <end position="160"/>
    </location>
</feature>
<feature type="compositionally biased region" description="Basic residues" evidence="1">
    <location>
        <begin position="230"/>
        <end position="239"/>
    </location>
</feature>
<comment type="caution">
    <text evidence="2">The sequence shown here is derived from an EMBL/GenBank/DDBJ whole genome shotgun (WGS) entry which is preliminary data.</text>
</comment>
<protein>
    <submittedName>
        <fullName evidence="2">Uncharacterized protein</fullName>
    </submittedName>
</protein>
<reference evidence="2 3" key="1">
    <citation type="submission" date="2019-07" db="EMBL/GenBank/DDBJ databases">
        <title>De Novo Assembly of kiwifruit Actinidia rufa.</title>
        <authorList>
            <person name="Sugita-Konishi S."/>
            <person name="Sato K."/>
            <person name="Mori E."/>
            <person name="Abe Y."/>
            <person name="Kisaki G."/>
            <person name="Hamano K."/>
            <person name="Suezawa K."/>
            <person name="Otani M."/>
            <person name="Fukuda T."/>
            <person name="Manabe T."/>
            <person name="Gomi K."/>
            <person name="Tabuchi M."/>
            <person name="Akimitsu K."/>
            <person name="Kataoka I."/>
        </authorList>
    </citation>
    <scope>NUCLEOTIDE SEQUENCE [LARGE SCALE GENOMIC DNA]</scope>
    <source>
        <strain evidence="3">cv. Fuchu</strain>
    </source>
</reference>
<dbReference type="Proteomes" id="UP000585474">
    <property type="component" value="Unassembled WGS sequence"/>
</dbReference>
<keyword evidence="3" id="KW-1185">Reference proteome</keyword>
<feature type="compositionally biased region" description="Basic and acidic residues" evidence="1">
    <location>
        <begin position="177"/>
        <end position="192"/>
    </location>
</feature>
<feature type="compositionally biased region" description="Basic and acidic residues" evidence="1">
    <location>
        <begin position="201"/>
        <end position="214"/>
    </location>
</feature>
<evidence type="ECO:0000313" key="2">
    <source>
        <dbReference type="EMBL" id="GFZ10950.1"/>
    </source>
</evidence>
<name>A0A7J0GJG4_9ERIC</name>
<gene>
    <name evidence="2" type="ORF">Acr_22g0003480</name>
</gene>
<proteinExistence type="predicted"/>
<organism evidence="2 3">
    <name type="scientific">Actinidia rufa</name>
    <dbReference type="NCBI Taxonomy" id="165716"/>
    <lineage>
        <taxon>Eukaryota</taxon>
        <taxon>Viridiplantae</taxon>
        <taxon>Streptophyta</taxon>
        <taxon>Embryophyta</taxon>
        <taxon>Tracheophyta</taxon>
        <taxon>Spermatophyta</taxon>
        <taxon>Magnoliopsida</taxon>
        <taxon>eudicotyledons</taxon>
        <taxon>Gunneridae</taxon>
        <taxon>Pentapetalae</taxon>
        <taxon>asterids</taxon>
        <taxon>Ericales</taxon>
        <taxon>Actinidiaceae</taxon>
        <taxon>Actinidia</taxon>
    </lineage>
</organism>
<dbReference type="EMBL" id="BJWL01000022">
    <property type="protein sequence ID" value="GFZ10950.1"/>
    <property type="molecule type" value="Genomic_DNA"/>
</dbReference>